<keyword evidence="2" id="KW-0503">Monooxygenase</keyword>
<proteinExistence type="predicted"/>
<organism evidence="1 2">
    <name type="scientific">Derxia gummosa DSM 723</name>
    <dbReference type="NCBI Taxonomy" id="1121388"/>
    <lineage>
        <taxon>Bacteria</taxon>
        <taxon>Pseudomonadati</taxon>
        <taxon>Pseudomonadota</taxon>
        <taxon>Betaproteobacteria</taxon>
        <taxon>Burkholderiales</taxon>
        <taxon>Alcaligenaceae</taxon>
        <taxon>Derxia</taxon>
    </lineage>
</organism>
<protein>
    <submittedName>
        <fullName evidence="2">Antibiotic biosynthesis monooxygenase</fullName>
    </submittedName>
</protein>
<sequence length="143" mass="15021">MQMLATATTVFPPGSLARAPYRPLPSATFPFPTPEPTPVSATFIFIGHGIETSAHAFEDEIAVAARGLPGYLGEQSWGNPATGLAARVIYWESAEALDALMRHPAQYAAEAAQGRELDGYRVVVAEVADLGDVGPLSRGGALL</sequence>
<dbReference type="SUPFAM" id="SSF54909">
    <property type="entry name" value="Dimeric alpha+beta barrel"/>
    <property type="match status" value="1"/>
</dbReference>
<keyword evidence="2" id="KW-0560">Oxidoreductase</keyword>
<dbReference type="Proteomes" id="UP000675920">
    <property type="component" value="Unplaced"/>
</dbReference>
<dbReference type="RefSeq" id="WP_245591257.1">
    <property type="nucleotide sequence ID" value="NZ_AXWS01000004.1"/>
</dbReference>
<dbReference type="InterPro" id="IPR011008">
    <property type="entry name" value="Dimeric_a/b-barrel"/>
</dbReference>
<dbReference type="Gene3D" id="3.30.70.100">
    <property type="match status" value="1"/>
</dbReference>
<keyword evidence="1" id="KW-1185">Reference proteome</keyword>
<reference evidence="2" key="1">
    <citation type="submission" date="2025-08" db="UniProtKB">
        <authorList>
            <consortium name="RefSeq"/>
        </authorList>
    </citation>
    <scope>IDENTIFICATION</scope>
</reference>
<evidence type="ECO:0000313" key="2">
    <source>
        <dbReference type="RefSeq" id="WP_245591257.1"/>
    </source>
</evidence>
<name>A0A9U5GGU8_9BURK</name>
<evidence type="ECO:0000313" key="1">
    <source>
        <dbReference type="Proteomes" id="UP000675920"/>
    </source>
</evidence>
<dbReference type="GO" id="GO:0004497">
    <property type="term" value="F:monooxygenase activity"/>
    <property type="evidence" value="ECO:0007669"/>
    <property type="project" value="UniProtKB-KW"/>
</dbReference>
<dbReference type="AlphaFoldDB" id="A0A9U5GGU8"/>
<accession>A0A9U5GGU8</accession>